<dbReference type="EMBL" id="AYSO01000020">
    <property type="protein sequence ID" value="KIE45062.1"/>
    <property type="molecule type" value="Genomic_DNA"/>
</dbReference>
<evidence type="ECO:0000313" key="1">
    <source>
        <dbReference type="EMBL" id="KIE45062.1"/>
    </source>
</evidence>
<dbReference type="AlphaFoldDB" id="A0A0C1QVR5"/>
<organism evidence="1 2">
    <name type="scientific">Clostridium argentinense CDC 2741</name>
    <dbReference type="NCBI Taxonomy" id="1418104"/>
    <lineage>
        <taxon>Bacteria</taxon>
        <taxon>Bacillati</taxon>
        <taxon>Bacillota</taxon>
        <taxon>Clostridia</taxon>
        <taxon>Eubacteriales</taxon>
        <taxon>Clostridiaceae</taxon>
        <taxon>Clostridium</taxon>
    </lineage>
</organism>
<evidence type="ECO:0000313" key="2">
    <source>
        <dbReference type="Proteomes" id="UP000031366"/>
    </source>
</evidence>
<accession>A0A0C1QVR5</accession>
<reference evidence="1 2" key="1">
    <citation type="journal article" date="2015" name="Infect. Genet. Evol.">
        <title>Genomic sequences of six botulinum neurotoxin-producing strains representing three clostridial species illustrate the mobility and diversity of botulinum neurotoxin genes.</title>
        <authorList>
            <person name="Smith T.J."/>
            <person name="Hill K.K."/>
            <person name="Xie G."/>
            <person name="Foley B.T."/>
            <person name="Williamson C.H."/>
            <person name="Foster J.T."/>
            <person name="Johnson S.L."/>
            <person name="Chertkov O."/>
            <person name="Teshima H."/>
            <person name="Gibbons H.S."/>
            <person name="Johnsky L.A."/>
            <person name="Karavis M.A."/>
            <person name="Smith L.A."/>
        </authorList>
    </citation>
    <scope>NUCLEOTIDE SEQUENCE [LARGE SCALE GENOMIC DNA]</scope>
    <source>
        <strain evidence="1 2">CDC 2741</strain>
    </source>
</reference>
<proteinExistence type="predicted"/>
<gene>
    <name evidence="1" type="ORF">U732_15</name>
</gene>
<name>A0A0C1QVR5_9CLOT</name>
<comment type="caution">
    <text evidence="1">The sequence shown here is derived from an EMBL/GenBank/DDBJ whole genome shotgun (WGS) entry which is preliminary data.</text>
</comment>
<sequence length="46" mass="5362">MKKKTLINELISFFEEKGYTVEEIDPMSGEIFLIVDGDEFTVNVYE</sequence>
<protein>
    <submittedName>
        <fullName evidence="1">Uncharacterized protein</fullName>
    </submittedName>
</protein>
<keyword evidence="2" id="KW-1185">Reference proteome</keyword>
<dbReference type="Proteomes" id="UP000031366">
    <property type="component" value="Unassembled WGS sequence"/>
</dbReference>
<dbReference type="RefSeq" id="WP_160289231.1">
    <property type="nucleotide sequence ID" value="NZ_AYSO01000020.1"/>
</dbReference>